<protein>
    <submittedName>
        <fullName evidence="1">Uncharacterized protein</fullName>
    </submittedName>
</protein>
<name>A0A1A7C4H3_9BURK</name>
<evidence type="ECO:0000313" key="1">
    <source>
        <dbReference type="EMBL" id="OBV39213.1"/>
    </source>
</evidence>
<dbReference type="EMBL" id="LOCQ01000054">
    <property type="protein sequence ID" value="OBV39213.1"/>
    <property type="molecule type" value="Genomic_DNA"/>
</dbReference>
<keyword evidence="2" id="KW-1185">Reference proteome</keyword>
<accession>A0A1A7C4H3</accession>
<reference evidence="1 2" key="1">
    <citation type="submission" date="2016-04" db="EMBL/GenBank/DDBJ databases">
        <title>Draft genome sequence of Janthinobacterium psychrotolerans sp. nov., isolated from freshwater sediments in Denmark.</title>
        <authorList>
            <person name="Gong X."/>
            <person name="Skrivergaard S."/>
            <person name="Korsgaard B.S."/>
            <person name="Schreiber L."/>
            <person name="Marshall I.P."/>
            <person name="Finster K."/>
            <person name="Schramm A."/>
        </authorList>
    </citation>
    <scope>NUCLEOTIDE SEQUENCE [LARGE SCALE GENOMIC DNA]</scope>
    <source>
        <strain evidence="1 2">S3-2</strain>
    </source>
</reference>
<evidence type="ECO:0000313" key="2">
    <source>
        <dbReference type="Proteomes" id="UP000092713"/>
    </source>
</evidence>
<proteinExistence type="predicted"/>
<sequence length="98" mass="11130">MEDTGATVAQVNRQLQLQVAKLEDRLKRQSADTAGLQALYDQLVNEIKHHRDMLHLDSFDADKSAAVYTRAWRGFMAGEACDFQTHRHLNTGSRLSLF</sequence>
<gene>
    <name evidence="1" type="ORF">ASR47_100927</name>
</gene>
<dbReference type="Proteomes" id="UP000092713">
    <property type="component" value="Unassembled WGS sequence"/>
</dbReference>
<dbReference type="AlphaFoldDB" id="A0A1A7C4H3"/>
<dbReference type="PATRIC" id="fig|1747903.4.peg.2790"/>
<organism evidence="1 2">
    <name type="scientific">Janthinobacterium psychrotolerans</name>
    <dbReference type="NCBI Taxonomy" id="1747903"/>
    <lineage>
        <taxon>Bacteria</taxon>
        <taxon>Pseudomonadati</taxon>
        <taxon>Pseudomonadota</taxon>
        <taxon>Betaproteobacteria</taxon>
        <taxon>Burkholderiales</taxon>
        <taxon>Oxalobacteraceae</taxon>
        <taxon>Janthinobacterium</taxon>
    </lineage>
</organism>
<comment type="caution">
    <text evidence="1">The sequence shown here is derived from an EMBL/GenBank/DDBJ whole genome shotgun (WGS) entry which is preliminary data.</text>
</comment>